<dbReference type="InterPro" id="IPR003018">
    <property type="entry name" value="GAF"/>
</dbReference>
<reference evidence="3" key="1">
    <citation type="journal article" date="2013" name="Proc. Natl. Acad. Sci. U.S.A.">
        <title>Improving the coverage of the cyanobacterial phylum using diversity-driven genome sequencing.</title>
        <authorList>
            <person name="Shih P.M."/>
            <person name="Wu D."/>
            <person name="Latifi A."/>
            <person name="Axen S.D."/>
            <person name="Fewer D.P."/>
            <person name="Talla E."/>
            <person name="Calteau A."/>
            <person name="Cai F."/>
            <person name="Tandeau de Marsac N."/>
            <person name="Rippka R."/>
            <person name="Herdman M."/>
            <person name="Sivonen K."/>
            <person name="Coursin T."/>
            <person name="Laurent T."/>
            <person name="Goodwin L."/>
            <person name="Nolan M."/>
            <person name="Davenport K.W."/>
            <person name="Han C.S."/>
            <person name="Rubin E.M."/>
            <person name="Eisen J.A."/>
            <person name="Woyke T."/>
            <person name="Gugger M."/>
            <person name="Kerfeld C.A."/>
        </authorList>
    </citation>
    <scope>NUCLEOTIDE SEQUENCE [LARGE SCALE GENOMIC DNA]</scope>
    <source>
        <strain evidence="3">ATCC 29140 / PCC 7202</strain>
    </source>
</reference>
<name>K9YJR5_CYASC</name>
<dbReference type="Proteomes" id="UP000010483">
    <property type="component" value="Chromosome"/>
</dbReference>
<evidence type="ECO:0000313" key="3">
    <source>
        <dbReference type="Proteomes" id="UP000010483"/>
    </source>
</evidence>
<organism evidence="2 3">
    <name type="scientific">Cyanobacterium stanieri (strain ATCC 29140 / PCC 7202)</name>
    <dbReference type="NCBI Taxonomy" id="292563"/>
    <lineage>
        <taxon>Bacteria</taxon>
        <taxon>Bacillati</taxon>
        <taxon>Cyanobacteriota</taxon>
        <taxon>Cyanophyceae</taxon>
        <taxon>Oscillatoriophycideae</taxon>
        <taxon>Chroococcales</taxon>
        <taxon>Geminocystaceae</taxon>
        <taxon>Cyanobacterium</taxon>
    </lineage>
</organism>
<protein>
    <submittedName>
        <fullName evidence="2">GAF domain protein</fullName>
    </submittedName>
</protein>
<dbReference type="InterPro" id="IPR029016">
    <property type="entry name" value="GAF-like_dom_sf"/>
</dbReference>
<evidence type="ECO:0000259" key="1">
    <source>
        <dbReference type="SMART" id="SM00065"/>
    </source>
</evidence>
<dbReference type="BioCyc" id="CSTA292563:G1353-366-MONOMER"/>
<sequence>MDSLQQPINQEQSLKSEGFLFQLLGVTNFLEKNNNVETGLKDLAYTTAKILESQKCSIMLLQTRVIDSHGSKTQEPYLRVFTHYGNLPKEAYEQITQLNDGIAGYVASTGECLLVKDINQSPFVKVARKRSDEYKSLISAPIFIGNQVIGVINVSEQHNRKPFDEKDLEILKIFALFIGKSIQIIELQNMLQSRFLEIAVSKEVEKRGNKISNITPDPARISQIVAKAIFKELDKGGFGANQIINITGEILDLLREKIHRDDYL</sequence>
<dbReference type="SMART" id="SM00065">
    <property type="entry name" value="GAF"/>
    <property type="match status" value="1"/>
</dbReference>
<evidence type="ECO:0000313" key="2">
    <source>
        <dbReference type="EMBL" id="AFZ46343.1"/>
    </source>
</evidence>
<dbReference type="STRING" id="292563.Cyast_0363"/>
<dbReference type="HOGENOM" id="CLU_1076542_0_0_3"/>
<dbReference type="EMBL" id="CP003940">
    <property type="protein sequence ID" value="AFZ46343.1"/>
    <property type="molecule type" value="Genomic_DNA"/>
</dbReference>
<proteinExistence type="predicted"/>
<dbReference type="SUPFAM" id="SSF55781">
    <property type="entry name" value="GAF domain-like"/>
    <property type="match status" value="1"/>
</dbReference>
<feature type="domain" description="GAF" evidence="1">
    <location>
        <begin position="35"/>
        <end position="192"/>
    </location>
</feature>
<gene>
    <name evidence="2" type="ordered locus">Cyast_0363</name>
</gene>
<dbReference type="Pfam" id="PF01590">
    <property type="entry name" value="GAF"/>
    <property type="match status" value="1"/>
</dbReference>
<dbReference type="Gene3D" id="3.30.450.40">
    <property type="match status" value="1"/>
</dbReference>
<dbReference type="eggNOG" id="COG2203">
    <property type="taxonomic scope" value="Bacteria"/>
</dbReference>
<accession>K9YJR5</accession>
<keyword evidence="3" id="KW-1185">Reference proteome</keyword>
<dbReference type="AlphaFoldDB" id="K9YJR5"/>
<dbReference type="KEGG" id="csn:Cyast_0363"/>